<evidence type="ECO:0000256" key="2">
    <source>
        <dbReference type="SAM" id="SignalP"/>
    </source>
</evidence>
<feature type="chain" id="PRO_5034534556" description="Right handed beta helix domain-containing protein" evidence="2">
    <location>
        <begin position="20"/>
        <end position="528"/>
    </location>
</feature>
<comment type="caution">
    <text evidence="3">The sequence shown here is derived from an EMBL/GenBank/DDBJ whole genome shotgun (WGS) entry which is preliminary data.</text>
</comment>
<dbReference type="RefSeq" id="XP_038790666.1">
    <property type="nucleotide sequence ID" value="XM_038927374.1"/>
</dbReference>
<organism evidence="3 4">
    <name type="scientific">Alternaria burnsii</name>
    <dbReference type="NCBI Taxonomy" id="1187904"/>
    <lineage>
        <taxon>Eukaryota</taxon>
        <taxon>Fungi</taxon>
        <taxon>Dikarya</taxon>
        <taxon>Ascomycota</taxon>
        <taxon>Pezizomycotina</taxon>
        <taxon>Dothideomycetes</taxon>
        <taxon>Pleosporomycetidae</taxon>
        <taxon>Pleosporales</taxon>
        <taxon>Pleosporineae</taxon>
        <taxon>Pleosporaceae</taxon>
        <taxon>Alternaria</taxon>
        <taxon>Alternaria sect. Alternaria</taxon>
    </lineage>
</organism>
<keyword evidence="4" id="KW-1185">Reference proteome</keyword>
<sequence>MVQFTGLTAVLAFASAAYAQCGSGTPDARVTGSGSSYTATKGSTNLYTGSDYRLAIQRALDGISSGQRVSVIASGNIGASTLTITSGKTFEGCGTITVSPKSGGGNIEVTDQSGVKIPYLTMAGSTYFGMRFSGTKDLTLGTINFNLKEGMGIRFDRDRAANTNVKMGTITCTGGTSHCVETWNIDKLEVGSVIGKNVGECGLLVQKVTNANIGTVDCDNCGAGTGYAALRFANEAGKLNGGYATNIKVNRVKARGGGRGIFCVSASGGVEIGTIDVANTGNNAILLENCYNVNIKAGTVSGGGEVRLAARTEFANSRDIAIAIKVDGTTVRESPNLEKSPSQRDNDEIVTPCTGAADSATWCCGSSNQCCAERSTIPRYTIAARFGDPIPTATSSIVSSTVSSMISSSTSTLPATSTAIATGNNELSVGAKAGIGVGATLGAIALIGLGIFIAQALRWRKKARDATPSTRAPEEYTPKDVYRYEQDGNPAQLACGESELHELPGSVRVSELDQVAYSRPVGGLAAKA</sequence>
<evidence type="ECO:0008006" key="5">
    <source>
        <dbReference type="Google" id="ProtNLM"/>
    </source>
</evidence>
<evidence type="ECO:0000313" key="3">
    <source>
        <dbReference type="EMBL" id="KAF7680676.1"/>
    </source>
</evidence>
<feature type="transmembrane region" description="Helical" evidence="1">
    <location>
        <begin position="433"/>
        <end position="454"/>
    </location>
</feature>
<dbReference type="EMBL" id="JAAABM010000002">
    <property type="protein sequence ID" value="KAF7680676.1"/>
    <property type="molecule type" value="Genomic_DNA"/>
</dbReference>
<dbReference type="Proteomes" id="UP000596902">
    <property type="component" value="Unassembled WGS sequence"/>
</dbReference>
<dbReference type="InterPro" id="IPR011050">
    <property type="entry name" value="Pectin_lyase_fold/virulence"/>
</dbReference>
<accession>A0A8H7BA55</accession>
<dbReference type="SUPFAM" id="SSF51126">
    <property type="entry name" value="Pectin lyase-like"/>
    <property type="match status" value="1"/>
</dbReference>
<evidence type="ECO:0000256" key="1">
    <source>
        <dbReference type="SAM" id="Phobius"/>
    </source>
</evidence>
<dbReference type="GeneID" id="62200552"/>
<protein>
    <recommendedName>
        <fullName evidence="5">Right handed beta helix domain-containing protein</fullName>
    </recommendedName>
</protein>
<reference evidence="3" key="2">
    <citation type="submission" date="2020-08" db="EMBL/GenBank/DDBJ databases">
        <title>Draft Genome Sequence of Cumin Blight Pathogen Alternaria burnsii.</title>
        <authorList>
            <person name="Feng Z."/>
        </authorList>
    </citation>
    <scope>NUCLEOTIDE SEQUENCE</scope>
    <source>
        <strain evidence="3">CBS107.38</strain>
    </source>
</reference>
<proteinExistence type="predicted"/>
<feature type="signal peptide" evidence="2">
    <location>
        <begin position="1"/>
        <end position="19"/>
    </location>
</feature>
<keyword evidence="1" id="KW-0472">Membrane</keyword>
<keyword evidence="2" id="KW-0732">Signal</keyword>
<name>A0A8H7BA55_9PLEO</name>
<evidence type="ECO:0000313" key="4">
    <source>
        <dbReference type="Proteomes" id="UP000596902"/>
    </source>
</evidence>
<keyword evidence="1" id="KW-1133">Transmembrane helix</keyword>
<reference evidence="3" key="1">
    <citation type="submission" date="2020-01" db="EMBL/GenBank/DDBJ databases">
        <authorList>
            <person name="Feng Z.H.Z."/>
        </authorList>
    </citation>
    <scope>NUCLEOTIDE SEQUENCE</scope>
    <source>
        <strain evidence="3">CBS107.38</strain>
    </source>
</reference>
<dbReference type="AlphaFoldDB" id="A0A8H7BA55"/>
<gene>
    <name evidence="3" type="ORF">GT037_002327</name>
</gene>
<keyword evidence="1" id="KW-0812">Transmembrane</keyword>